<proteinExistence type="predicted"/>
<gene>
    <name evidence="1" type="ORF">GMARGA_LOCUS37014</name>
</gene>
<dbReference type="Proteomes" id="UP000789901">
    <property type="component" value="Unassembled WGS sequence"/>
</dbReference>
<name>A0ABN7WZ72_GIGMA</name>
<dbReference type="EMBL" id="CAJVQB010075345">
    <property type="protein sequence ID" value="CAG8844286.1"/>
    <property type="molecule type" value="Genomic_DNA"/>
</dbReference>
<accession>A0ABN7WZ72</accession>
<reference evidence="1 2" key="1">
    <citation type="submission" date="2021-06" db="EMBL/GenBank/DDBJ databases">
        <authorList>
            <person name="Kallberg Y."/>
            <person name="Tangrot J."/>
            <person name="Rosling A."/>
        </authorList>
    </citation>
    <scope>NUCLEOTIDE SEQUENCE [LARGE SCALE GENOMIC DNA]</scope>
    <source>
        <strain evidence="1 2">120-4 pot B 10/14</strain>
    </source>
</reference>
<comment type="caution">
    <text evidence="1">The sequence shown here is derived from an EMBL/GenBank/DDBJ whole genome shotgun (WGS) entry which is preliminary data.</text>
</comment>
<protein>
    <submittedName>
        <fullName evidence="1">27508_t:CDS:1</fullName>
    </submittedName>
</protein>
<feature type="non-terminal residue" evidence="1">
    <location>
        <position position="1"/>
    </location>
</feature>
<keyword evidence="2" id="KW-1185">Reference proteome</keyword>
<organism evidence="1 2">
    <name type="scientific">Gigaspora margarita</name>
    <dbReference type="NCBI Taxonomy" id="4874"/>
    <lineage>
        <taxon>Eukaryota</taxon>
        <taxon>Fungi</taxon>
        <taxon>Fungi incertae sedis</taxon>
        <taxon>Mucoromycota</taxon>
        <taxon>Glomeromycotina</taxon>
        <taxon>Glomeromycetes</taxon>
        <taxon>Diversisporales</taxon>
        <taxon>Gigasporaceae</taxon>
        <taxon>Gigaspora</taxon>
    </lineage>
</organism>
<evidence type="ECO:0000313" key="2">
    <source>
        <dbReference type="Proteomes" id="UP000789901"/>
    </source>
</evidence>
<feature type="non-terminal residue" evidence="1">
    <location>
        <position position="50"/>
    </location>
</feature>
<evidence type="ECO:0000313" key="1">
    <source>
        <dbReference type="EMBL" id="CAG8844286.1"/>
    </source>
</evidence>
<sequence>LFYSVIPKHHIFDVNKFSLNSGWALKANQKSEQKGMEKQISSKIRALLEG</sequence>